<proteinExistence type="predicted"/>
<reference evidence="1 2" key="1">
    <citation type="submission" date="2015-11" db="EMBL/GenBank/DDBJ databases">
        <title>Draft Genome Sequence of the Strain BR 10303 (Bradyrhizobium sp.) isolated from nodules of Centrolobium paraense.</title>
        <authorList>
            <person name="Zelli J.E."/>
            <person name="Simoes-Araujo J.L."/>
            <person name="Barauna A.C."/>
            <person name="Silva K."/>
        </authorList>
    </citation>
    <scope>NUCLEOTIDE SEQUENCE [LARGE SCALE GENOMIC DNA]</scope>
    <source>
        <strain evidence="1 2">BR 10303</strain>
    </source>
</reference>
<sequence length="88" mass="9749">MSGAVRTCWSSPAGTPRSRAAFALDSRDCEVIGWVATTAGISGEMVRDMIVHCVEQRFGDIRALRKVQWLTDLRSMFAAYRTLEIPTA</sequence>
<organism evidence="1 2">
    <name type="scientific">Bradyrhizobium macuxiense</name>
    <dbReference type="NCBI Taxonomy" id="1755647"/>
    <lineage>
        <taxon>Bacteria</taxon>
        <taxon>Pseudomonadati</taxon>
        <taxon>Pseudomonadota</taxon>
        <taxon>Alphaproteobacteria</taxon>
        <taxon>Hyphomicrobiales</taxon>
        <taxon>Nitrobacteraceae</taxon>
        <taxon>Bradyrhizobium</taxon>
    </lineage>
</organism>
<protein>
    <submittedName>
        <fullName evidence="1">Uncharacterized protein</fullName>
    </submittedName>
</protein>
<dbReference type="Proteomes" id="UP000057737">
    <property type="component" value="Unassembled WGS sequence"/>
</dbReference>
<dbReference type="EMBL" id="LNCU01000070">
    <property type="protein sequence ID" value="KWV54619.1"/>
    <property type="molecule type" value="Genomic_DNA"/>
</dbReference>
<evidence type="ECO:0000313" key="2">
    <source>
        <dbReference type="Proteomes" id="UP000057737"/>
    </source>
</evidence>
<evidence type="ECO:0000313" key="1">
    <source>
        <dbReference type="EMBL" id="KWV54619.1"/>
    </source>
</evidence>
<dbReference type="AlphaFoldDB" id="A0A120FN01"/>
<name>A0A120FN01_9BRAD</name>
<comment type="caution">
    <text evidence="1">The sequence shown here is derived from an EMBL/GenBank/DDBJ whole genome shotgun (WGS) entry which is preliminary data.</text>
</comment>
<accession>A0A120FN01</accession>
<keyword evidence="2" id="KW-1185">Reference proteome</keyword>
<gene>
    <name evidence="1" type="ORF">AS156_06430</name>
</gene>